<dbReference type="InterPro" id="IPR028978">
    <property type="entry name" value="Chorismate_lyase_/UTRA_dom_sf"/>
</dbReference>
<dbReference type="Proteomes" id="UP000317410">
    <property type="component" value="Unassembled WGS sequence"/>
</dbReference>
<dbReference type="RefSeq" id="WP_141385883.1">
    <property type="nucleotide sequence ID" value="NZ_BJNQ01000002.1"/>
</dbReference>
<dbReference type="PRINTS" id="PR00035">
    <property type="entry name" value="HTHGNTR"/>
</dbReference>
<proteinExistence type="predicted"/>
<evidence type="ECO:0000313" key="5">
    <source>
        <dbReference type="EMBL" id="GEC74459.1"/>
    </source>
</evidence>
<dbReference type="GO" id="GO:0003700">
    <property type="term" value="F:DNA-binding transcription factor activity"/>
    <property type="evidence" value="ECO:0007669"/>
    <property type="project" value="InterPro"/>
</dbReference>
<keyword evidence="3" id="KW-0804">Transcription</keyword>
<comment type="caution">
    <text evidence="5">The sequence shown here is derived from an EMBL/GenBank/DDBJ whole genome shotgun (WGS) entry which is preliminary data.</text>
</comment>
<keyword evidence="1" id="KW-0805">Transcription regulation</keyword>
<dbReference type="PANTHER" id="PTHR44846">
    <property type="entry name" value="MANNOSYL-D-GLYCERATE TRANSPORT/METABOLISM SYSTEM REPRESSOR MNGR-RELATED"/>
    <property type="match status" value="1"/>
</dbReference>
<organism evidence="5 6">
    <name type="scientific">Microbacterium maritypicum</name>
    <name type="common">Microbacterium liquefaciens</name>
    <dbReference type="NCBI Taxonomy" id="33918"/>
    <lineage>
        <taxon>Bacteria</taxon>
        <taxon>Bacillati</taxon>
        <taxon>Actinomycetota</taxon>
        <taxon>Actinomycetes</taxon>
        <taxon>Micrococcales</taxon>
        <taxon>Microbacteriaceae</taxon>
        <taxon>Microbacterium</taxon>
    </lineage>
</organism>
<dbReference type="SUPFAM" id="SSF64288">
    <property type="entry name" value="Chorismate lyase-like"/>
    <property type="match status" value="1"/>
</dbReference>
<evidence type="ECO:0000313" key="6">
    <source>
        <dbReference type="Proteomes" id="UP000317410"/>
    </source>
</evidence>
<dbReference type="PROSITE" id="PS50949">
    <property type="entry name" value="HTH_GNTR"/>
    <property type="match status" value="1"/>
</dbReference>
<dbReference type="InterPro" id="IPR011663">
    <property type="entry name" value="UTRA"/>
</dbReference>
<protein>
    <submittedName>
        <fullName evidence="5">GntR family transcriptional regulator</fullName>
    </submittedName>
</protein>
<dbReference type="GO" id="GO:0003677">
    <property type="term" value="F:DNA binding"/>
    <property type="evidence" value="ECO:0007669"/>
    <property type="project" value="UniProtKB-KW"/>
</dbReference>
<dbReference type="Pfam" id="PF07702">
    <property type="entry name" value="UTRA"/>
    <property type="match status" value="1"/>
</dbReference>
<dbReference type="PANTHER" id="PTHR44846:SF1">
    <property type="entry name" value="MANNOSYL-D-GLYCERATE TRANSPORT_METABOLISM SYSTEM REPRESSOR MNGR-RELATED"/>
    <property type="match status" value="1"/>
</dbReference>
<keyword evidence="2" id="KW-0238">DNA-binding</keyword>
<dbReference type="Pfam" id="PF00392">
    <property type="entry name" value="GntR"/>
    <property type="match status" value="1"/>
</dbReference>
<dbReference type="EMBL" id="BJNQ01000002">
    <property type="protein sequence ID" value="GEC74459.1"/>
    <property type="molecule type" value="Genomic_DNA"/>
</dbReference>
<dbReference type="CDD" id="cd07377">
    <property type="entry name" value="WHTH_GntR"/>
    <property type="match status" value="1"/>
</dbReference>
<evidence type="ECO:0000256" key="3">
    <source>
        <dbReference type="ARBA" id="ARBA00023163"/>
    </source>
</evidence>
<dbReference type="Gene3D" id="3.40.1410.10">
    <property type="entry name" value="Chorismate lyase-like"/>
    <property type="match status" value="1"/>
</dbReference>
<dbReference type="SUPFAM" id="SSF46785">
    <property type="entry name" value="Winged helix' DNA-binding domain"/>
    <property type="match status" value="1"/>
</dbReference>
<reference evidence="5 6" key="1">
    <citation type="submission" date="2019-06" db="EMBL/GenBank/DDBJ databases">
        <title>Whole genome shotgun sequence of Microbacterium liquefaciens NBRC 15037.</title>
        <authorList>
            <person name="Hosoyama A."/>
            <person name="Uohara A."/>
            <person name="Ohji S."/>
            <person name="Ichikawa N."/>
        </authorList>
    </citation>
    <scope>NUCLEOTIDE SEQUENCE [LARGE SCALE GENOMIC DNA]</scope>
    <source>
        <strain evidence="5 6">NBRC 15037</strain>
    </source>
</reference>
<name>A0A4Y4B4G9_MICMQ</name>
<gene>
    <name evidence="5" type="ORF">MLI01_06040</name>
</gene>
<sequence length="237" mass="25644">MSEVLARLRGQILDGTYAGGAGLPSEMELAALHGVSRRTIRTVLATLARQGLVESHRGSGWFVQPSQPQGFDRMRSFTQWARGRGRAPGGLIVARATRKATAREARLLAIRTDADVLTFTRVRTLDQRAVMVERSTWAPWVVPHVSGVPDDVVSTTRVLADAGIVVSSGNHRIEAVAAATEDARLLGVRRSSPLLQVRRETFAANGRPVECAEDRYVPHTISFEAQAFGAAALPGED</sequence>
<dbReference type="InterPro" id="IPR036388">
    <property type="entry name" value="WH-like_DNA-bd_sf"/>
</dbReference>
<accession>A0A4Y4B4G9</accession>
<evidence type="ECO:0000256" key="2">
    <source>
        <dbReference type="ARBA" id="ARBA00023125"/>
    </source>
</evidence>
<evidence type="ECO:0000256" key="1">
    <source>
        <dbReference type="ARBA" id="ARBA00023015"/>
    </source>
</evidence>
<dbReference type="GO" id="GO:0045892">
    <property type="term" value="P:negative regulation of DNA-templated transcription"/>
    <property type="evidence" value="ECO:0007669"/>
    <property type="project" value="TreeGrafter"/>
</dbReference>
<dbReference type="Gene3D" id="1.10.10.10">
    <property type="entry name" value="Winged helix-like DNA-binding domain superfamily/Winged helix DNA-binding domain"/>
    <property type="match status" value="1"/>
</dbReference>
<dbReference type="InterPro" id="IPR036390">
    <property type="entry name" value="WH_DNA-bd_sf"/>
</dbReference>
<dbReference type="InterPro" id="IPR000524">
    <property type="entry name" value="Tscrpt_reg_HTH_GntR"/>
</dbReference>
<dbReference type="AlphaFoldDB" id="A0A4Y4B4G9"/>
<dbReference type="SMART" id="SM00345">
    <property type="entry name" value="HTH_GNTR"/>
    <property type="match status" value="1"/>
</dbReference>
<evidence type="ECO:0000259" key="4">
    <source>
        <dbReference type="PROSITE" id="PS50949"/>
    </source>
</evidence>
<dbReference type="SMART" id="SM00866">
    <property type="entry name" value="UTRA"/>
    <property type="match status" value="1"/>
</dbReference>
<feature type="domain" description="HTH gntR-type" evidence="4">
    <location>
        <begin position="1"/>
        <end position="66"/>
    </location>
</feature>
<dbReference type="InterPro" id="IPR050679">
    <property type="entry name" value="Bact_HTH_transcr_reg"/>
</dbReference>